<dbReference type="Gene3D" id="3.40.50.720">
    <property type="entry name" value="NAD(P)-binding Rossmann-like Domain"/>
    <property type="match status" value="1"/>
</dbReference>
<dbReference type="EMBL" id="FNTL01000002">
    <property type="protein sequence ID" value="SEB34322.1"/>
    <property type="molecule type" value="Genomic_DNA"/>
</dbReference>
<dbReference type="SUPFAM" id="SSF51735">
    <property type="entry name" value="NAD(P)-binding Rossmann-fold domains"/>
    <property type="match status" value="1"/>
</dbReference>
<accession>A0A1H4IM57</accession>
<dbReference type="PANTHER" id="PTHR43008">
    <property type="entry name" value="BENZIL REDUCTASE"/>
    <property type="match status" value="1"/>
</dbReference>
<proteinExistence type="inferred from homology"/>
<reference evidence="4" key="1">
    <citation type="submission" date="2016-10" db="EMBL/GenBank/DDBJ databases">
        <authorList>
            <person name="Varghese N."/>
        </authorList>
    </citation>
    <scope>NUCLEOTIDE SEQUENCE [LARGE SCALE GENOMIC DNA]</scope>
    <source>
        <strain evidence="4">DSM 44719</strain>
    </source>
</reference>
<comment type="similarity">
    <text evidence="1">Belongs to the short-chain dehydrogenases/reductases (SDR) family.</text>
</comment>
<dbReference type="RefSeq" id="WP_073362397.1">
    <property type="nucleotide sequence ID" value="NZ_FNTL01000002.1"/>
</dbReference>
<protein>
    <submittedName>
        <fullName evidence="3">2,3-dihydroxy-2,3-dihydrophenylpropionate dehydrogenase</fullName>
    </submittedName>
</protein>
<name>A0A1H4IM57_RHOJO</name>
<dbReference type="Pfam" id="PF00106">
    <property type="entry name" value="adh_short"/>
    <property type="match status" value="1"/>
</dbReference>
<evidence type="ECO:0000313" key="3">
    <source>
        <dbReference type="EMBL" id="SEB34322.1"/>
    </source>
</evidence>
<keyword evidence="2" id="KW-0560">Oxidoreductase</keyword>
<organism evidence="3 4">
    <name type="scientific">Rhodococcus jostii</name>
    <dbReference type="NCBI Taxonomy" id="132919"/>
    <lineage>
        <taxon>Bacteria</taxon>
        <taxon>Bacillati</taxon>
        <taxon>Actinomycetota</taxon>
        <taxon>Actinomycetes</taxon>
        <taxon>Mycobacteriales</taxon>
        <taxon>Nocardiaceae</taxon>
        <taxon>Rhodococcus</taxon>
    </lineage>
</organism>
<dbReference type="PRINTS" id="PR00081">
    <property type="entry name" value="GDHRDH"/>
</dbReference>
<evidence type="ECO:0000256" key="2">
    <source>
        <dbReference type="ARBA" id="ARBA00023002"/>
    </source>
</evidence>
<dbReference type="PANTHER" id="PTHR43008:SF4">
    <property type="entry name" value="CHAIN DEHYDROGENASE, PUTATIVE (AFU_ORTHOLOGUE AFUA_4G08710)-RELATED"/>
    <property type="match status" value="1"/>
</dbReference>
<dbReference type="OrthoDB" id="9803333at2"/>
<evidence type="ECO:0000256" key="1">
    <source>
        <dbReference type="ARBA" id="ARBA00006484"/>
    </source>
</evidence>
<dbReference type="PROSITE" id="PS00061">
    <property type="entry name" value="ADH_SHORT"/>
    <property type="match status" value="1"/>
</dbReference>
<dbReference type="GO" id="GO:0050664">
    <property type="term" value="F:oxidoreductase activity, acting on NAD(P)H, oxygen as acceptor"/>
    <property type="evidence" value="ECO:0007669"/>
    <property type="project" value="TreeGrafter"/>
</dbReference>
<evidence type="ECO:0000313" key="4">
    <source>
        <dbReference type="Proteomes" id="UP000183407"/>
    </source>
</evidence>
<dbReference type="InterPro" id="IPR036291">
    <property type="entry name" value="NAD(P)-bd_dom_sf"/>
</dbReference>
<dbReference type="FunFam" id="3.40.50.720:FF:000084">
    <property type="entry name" value="Short-chain dehydrogenase reductase"/>
    <property type="match status" value="1"/>
</dbReference>
<dbReference type="NCBIfam" id="NF004849">
    <property type="entry name" value="PRK06200.1"/>
    <property type="match status" value="1"/>
</dbReference>
<sequence length="273" mass="28757">MSEGWLTGKVVLITGGGTGIGRAVVERFVKEGAQVGVLDRSEEAVAELRALPGKNVSATHGDVRNLDDHKRAVADTVQRFGRLDVLVTVAGIFDYFVSLESLDDDRIDAAFAEMFDVNVKGSLLAVKAALPELSKSRGNVVLTISNAGFLPGGGGPLYTGSKFAVRGLLSQLSFELAPHIRVNAVAPGGTVTPLRGVEAMDSGDQRLVDMPDLPGLIRQTNPLQVASEPADHAWAYVYLASKERTKSVTGCVIHSDGGLQSRGLVPLGGELIS</sequence>
<dbReference type="InterPro" id="IPR002347">
    <property type="entry name" value="SDR_fam"/>
</dbReference>
<gene>
    <name evidence="3" type="ORF">SAMN04490220_0122</name>
</gene>
<dbReference type="AlphaFoldDB" id="A0A1H4IM57"/>
<dbReference type="InterPro" id="IPR020904">
    <property type="entry name" value="Sc_DH/Rdtase_CS"/>
</dbReference>
<dbReference type="Proteomes" id="UP000183407">
    <property type="component" value="Unassembled WGS sequence"/>
</dbReference>